<reference evidence="1 2" key="1">
    <citation type="journal article" date="2020" name="Cell">
        <title>Large-Scale Comparative Analyses of Tick Genomes Elucidate Their Genetic Diversity and Vector Capacities.</title>
        <authorList>
            <consortium name="Tick Genome and Microbiome Consortium (TIGMIC)"/>
            <person name="Jia N."/>
            <person name="Wang J."/>
            <person name="Shi W."/>
            <person name="Du L."/>
            <person name="Sun Y."/>
            <person name="Zhan W."/>
            <person name="Jiang J.F."/>
            <person name="Wang Q."/>
            <person name="Zhang B."/>
            <person name="Ji P."/>
            <person name="Bell-Sakyi L."/>
            <person name="Cui X.M."/>
            <person name="Yuan T.T."/>
            <person name="Jiang B.G."/>
            <person name="Yang W.F."/>
            <person name="Lam T.T."/>
            <person name="Chang Q.C."/>
            <person name="Ding S.J."/>
            <person name="Wang X.J."/>
            <person name="Zhu J.G."/>
            <person name="Ruan X.D."/>
            <person name="Zhao L."/>
            <person name="Wei J.T."/>
            <person name="Ye R.Z."/>
            <person name="Que T.C."/>
            <person name="Du C.H."/>
            <person name="Zhou Y.H."/>
            <person name="Cheng J.X."/>
            <person name="Dai P.F."/>
            <person name="Guo W.B."/>
            <person name="Han X.H."/>
            <person name="Huang E.J."/>
            <person name="Li L.F."/>
            <person name="Wei W."/>
            <person name="Gao Y.C."/>
            <person name="Liu J.Z."/>
            <person name="Shao H.Z."/>
            <person name="Wang X."/>
            <person name="Wang C.C."/>
            <person name="Yang T.C."/>
            <person name="Huo Q.B."/>
            <person name="Li W."/>
            <person name="Chen H.Y."/>
            <person name="Chen S.E."/>
            <person name="Zhou L.G."/>
            <person name="Ni X.B."/>
            <person name="Tian J.H."/>
            <person name="Sheng Y."/>
            <person name="Liu T."/>
            <person name="Pan Y.S."/>
            <person name="Xia L.Y."/>
            <person name="Li J."/>
            <person name="Zhao F."/>
            <person name="Cao W.C."/>
        </authorList>
    </citation>
    <scope>NUCLEOTIDE SEQUENCE [LARGE SCALE GENOMIC DNA]</scope>
    <source>
        <strain evidence="1">Iper-2018</strain>
    </source>
</reference>
<evidence type="ECO:0000313" key="1">
    <source>
        <dbReference type="EMBL" id="KAG0420035.1"/>
    </source>
</evidence>
<feature type="non-terminal residue" evidence="1">
    <location>
        <position position="91"/>
    </location>
</feature>
<feature type="non-terminal residue" evidence="1">
    <location>
        <position position="1"/>
    </location>
</feature>
<evidence type="ECO:0000313" key="2">
    <source>
        <dbReference type="Proteomes" id="UP000805193"/>
    </source>
</evidence>
<name>A0AC60PHN3_IXOPE</name>
<organism evidence="1 2">
    <name type="scientific">Ixodes persulcatus</name>
    <name type="common">Taiga tick</name>
    <dbReference type="NCBI Taxonomy" id="34615"/>
    <lineage>
        <taxon>Eukaryota</taxon>
        <taxon>Metazoa</taxon>
        <taxon>Ecdysozoa</taxon>
        <taxon>Arthropoda</taxon>
        <taxon>Chelicerata</taxon>
        <taxon>Arachnida</taxon>
        <taxon>Acari</taxon>
        <taxon>Parasitiformes</taxon>
        <taxon>Ixodida</taxon>
        <taxon>Ixodoidea</taxon>
        <taxon>Ixodidae</taxon>
        <taxon>Ixodinae</taxon>
        <taxon>Ixodes</taxon>
    </lineage>
</organism>
<gene>
    <name evidence="1" type="ORF">HPB47_003733</name>
</gene>
<accession>A0AC60PHN3</accession>
<proteinExistence type="predicted"/>
<protein>
    <submittedName>
        <fullName evidence="1">Uncharacterized protein</fullName>
    </submittedName>
</protein>
<keyword evidence="2" id="KW-1185">Reference proteome</keyword>
<dbReference type="Proteomes" id="UP000805193">
    <property type="component" value="Unassembled WGS sequence"/>
</dbReference>
<dbReference type="EMBL" id="JABSTQ010010551">
    <property type="protein sequence ID" value="KAG0420035.1"/>
    <property type="molecule type" value="Genomic_DNA"/>
</dbReference>
<sequence>ALRAAQRKRHQHRTRRPRGSQFRFREPAARSERSEGNQHVGGSGRDHVPRASALAALVRLTPQRHVLAGREAIPYPESQSLLPAGNSGVWG</sequence>
<comment type="caution">
    <text evidence="1">The sequence shown here is derived from an EMBL/GenBank/DDBJ whole genome shotgun (WGS) entry which is preliminary data.</text>
</comment>